<name>A0A8D8RQS2_9HEMI</name>
<accession>A0A8D8RQS2</accession>
<dbReference type="InterPro" id="IPR012674">
    <property type="entry name" value="Calycin"/>
</dbReference>
<keyword evidence="2" id="KW-1015">Disulfide bond</keyword>
<dbReference type="GO" id="GO:0031409">
    <property type="term" value="F:pigment binding"/>
    <property type="evidence" value="ECO:0007669"/>
    <property type="project" value="InterPro"/>
</dbReference>
<keyword evidence="5" id="KW-0449">Lipoprotein</keyword>
<dbReference type="Pfam" id="PF08212">
    <property type="entry name" value="Lipocalin_2"/>
    <property type="match status" value="1"/>
</dbReference>
<dbReference type="AlphaFoldDB" id="A0A8D8RQS2"/>
<dbReference type="EMBL" id="HBUF01066782">
    <property type="protein sequence ID" value="CAG6627927.1"/>
    <property type="molecule type" value="Transcribed_RNA"/>
</dbReference>
<comment type="similarity">
    <text evidence="1 3">Belongs to the calycin superfamily. Lipocalin family.</text>
</comment>
<evidence type="ECO:0000313" key="5">
    <source>
        <dbReference type="EMBL" id="CAG6655281.1"/>
    </source>
</evidence>
<dbReference type="PIRSF" id="PIRSF036893">
    <property type="entry name" value="Lipocalin_ApoD"/>
    <property type="match status" value="1"/>
</dbReference>
<dbReference type="GO" id="GO:0006629">
    <property type="term" value="P:lipid metabolic process"/>
    <property type="evidence" value="ECO:0007669"/>
    <property type="project" value="TreeGrafter"/>
</dbReference>
<dbReference type="EMBL" id="HBUF01180815">
    <property type="protein sequence ID" value="CAG6655281.1"/>
    <property type="molecule type" value="Transcribed_RNA"/>
</dbReference>
<keyword evidence="3" id="KW-0732">Signal</keyword>
<evidence type="ECO:0000256" key="2">
    <source>
        <dbReference type="ARBA" id="ARBA00023157"/>
    </source>
</evidence>
<dbReference type="InterPro" id="IPR022272">
    <property type="entry name" value="Lipocalin_CS"/>
</dbReference>
<dbReference type="Gene3D" id="2.40.128.20">
    <property type="match status" value="1"/>
</dbReference>
<feature type="chain" id="PRO_5034315352" evidence="3">
    <location>
        <begin position="33"/>
        <end position="210"/>
    </location>
</feature>
<dbReference type="SUPFAM" id="SSF50814">
    <property type="entry name" value="Lipocalins"/>
    <property type="match status" value="1"/>
</dbReference>
<dbReference type="GO" id="GO:0005737">
    <property type="term" value="C:cytoplasm"/>
    <property type="evidence" value="ECO:0007669"/>
    <property type="project" value="TreeGrafter"/>
</dbReference>
<evidence type="ECO:0000256" key="3">
    <source>
        <dbReference type="PIRNR" id="PIRNR036893"/>
    </source>
</evidence>
<evidence type="ECO:0000259" key="4">
    <source>
        <dbReference type="Pfam" id="PF08212"/>
    </source>
</evidence>
<dbReference type="PANTHER" id="PTHR10612">
    <property type="entry name" value="APOLIPOPROTEIN D"/>
    <property type="match status" value="1"/>
</dbReference>
<reference evidence="5" key="1">
    <citation type="submission" date="2021-05" db="EMBL/GenBank/DDBJ databases">
        <authorList>
            <person name="Alioto T."/>
            <person name="Alioto T."/>
            <person name="Gomez Garrido J."/>
        </authorList>
    </citation>
    <scope>NUCLEOTIDE SEQUENCE</scope>
</reference>
<evidence type="ECO:0000256" key="1">
    <source>
        <dbReference type="ARBA" id="ARBA00006889"/>
    </source>
</evidence>
<dbReference type="PROSITE" id="PS00213">
    <property type="entry name" value="LIPOCALIN"/>
    <property type="match status" value="1"/>
</dbReference>
<organism evidence="5">
    <name type="scientific">Cacopsylla melanoneura</name>
    <dbReference type="NCBI Taxonomy" id="428564"/>
    <lineage>
        <taxon>Eukaryota</taxon>
        <taxon>Metazoa</taxon>
        <taxon>Ecdysozoa</taxon>
        <taxon>Arthropoda</taxon>
        <taxon>Hexapoda</taxon>
        <taxon>Insecta</taxon>
        <taxon>Pterygota</taxon>
        <taxon>Neoptera</taxon>
        <taxon>Paraneoptera</taxon>
        <taxon>Hemiptera</taxon>
        <taxon>Sternorrhyncha</taxon>
        <taxon>Psylloidea</taxon>
        <taxon>Psyllidae</taxon>
        <taxon>Psyllinae</taxon>
        <taxon>Cacopsylla</taxon>
    </lineage>
</organism>
<dbReference type="GO" id="GO:0000302">
    <property type="term" value="P:response to reactive oxygen species"/>
    <property type="evidence" value="ECO:0007669"/>
    <property type="project" value="TreeGrafter"/>
</dbReference>
<protein>
    <submittedName>
        <fullName evidence="5">Apolipoprotein D</fullName>
    </submittedName>
</protein>
<dbReference type="PRINTS" id="PR01273">
    <property type="entry name" value="INVTBRTCOLOR"/>
</dbReference>
<dbReference type="PANTHER" id="PTHR10612:SF41">
    <property type="entry name" value="GLIAL LAZARILLO, ISOFORM A"/>
    <property type="match status" value="1"/>
</dbReference>
<feature type="signal peptide" evidence="3">
    <location>
        <begin position="1"/>
        <end position="32"/>
    </location>
</feature>
<dbReference type="InterPro" id="IPR022271">
    <property type="entry name" value="Lipocalin_ApoD"/>
</dbReference>
<feature type="domain" description="Lipocalin/cytosolic fatty-acid binding" evidence="4">
    <location>
        <begin position="49"/>
        <end position="203"/>
    </location>
</feature>
<sequence>MALGSGSVHQCLLVLGCCLVLYWGHSAGGVDAQRPSFGKCPHLKTVDNFDINKFEGQWFEVERSFYVLELVSACTSFNFTVKNDGSFKVLIKTKNRITGNINKNFGIANPSSSNPSLLQYRVDSRLPVVMARMLPTSGLYYVLHTDYDNYAILWSCSNLGLFYADQIWVLGRERDLEVTDRTFVYQTLQELGLDQDRLVLTKQANCPPDS</sequence>
<proteinExistence type="inferred from homology"/>
<dbReference type="InterPro" id="IPR000566">
    <property type="entry name" value="Lipocln_cytosolic_FA-bd_dom"/>
</dbReference>
<dbReference type="InterPro" id="IPR003057">
    <property type="entry name" value="Invtbrt_color"/>
</dbReference>